<name>A0A9D2RPB3_9MICO</name>
<reference evidence="4" key="1">
    <citation type="journal article" date="2021" name="PeerJ">
        <title>Extensive microbial diversity within the chicken gut microbiome revealed by metagenomics and culture.</title>
        <authorList>
            <person name="Gilroy R."/>
            <person name="Ravi A."/>
            <person name="Getino M."/>
            <person name="Pursley I."/>
            <person name="Horton D.L."/>
            <person name="Alikhan N.F."/>
            <person name="Baker D."/>
            <person name="Gharbi K."/>
            <person name="Hall N."/>
            <person name="Watson M."/>
            <person name="Adriaenssens E.M."/>
            <person name="Foster-Nyarko E."/>
            <person name="Jarju S."/>
            <person name="Secka A."/>
            <person name="Antonio M."/>
            <person name="Oren A."/>
            <person name="Chaudhuri R.R."/>
            <person name="La Ragione R."/>
            <person name="Hildebrand F."/>
            <person name="Pallen M.J."/>
        </authorList>
    </citation>
    <scope>NUCLEOTIDE SEQUENCE</scope>
    <source>
        <strain evidence="4">ChiHjej13B12-24818</strain>
    </source>
</reference>
<feature type="domain" description="Bacterial type II secretion system protein E" evidence="3">
    <location>
        <begin position="69"/>
        <end position="351"/>
    </location>
</feature>
<dbReference type="EMBL" id="DWZH01000091">
    <property type="protein sequence ID" value="HJB11179.1"/>
    <property type="molecule type" value="Genomic_DNA"/>
</dbReference>
<reference evidence="4" key="2">
    <citation type="submission" date="2021-04" db="EMBL/GenBank/DDBJ databases">
        <authorList>
            <person name="Gilroy R."/>
        </authorList>
    </citation>
    <scope>NUCLEOTIDE SEQUENCE</scope>
    <source>
        <strain evidence="4">ChiHjej13B12-24818</strain>
    </source>
</reference>
<evidence type="ECO:0000256" key="1">
    <source>
        <dbReference type="ARBA" id="ARBA00006611"/>
    </source>
</evidence>
<accession>A0A9D2RPB3</accession>
<dbReference type="InterPro" id="IPR022399">
    <property type="entry name" value="TadA-like_ATPase"/>
</dbReference>
<dbReference type="Proteomes" id="UP000823823">
    <property type="component" value="Unassembled WGS sequence"/>
</dbReference>
<dbReference type="GO" id="GO:0016887">
    <property type="term" value="F:ATP hydrolysis activity"/>
    <property type="evidence" value="ECO:0007669"/>
    <property type="project" value="InterPro"/>
</dbReference>
<dbReference type="SUPFAM" id="SSF52540">
    <property type="entry name" value="P-loop containing nucleoside triphosphate hydrolases"/>
    <property type="match status" value="1"/>
</dbReference>
<dbReference type="PANTHER" id="PTHR30486:SF6">
    <property type="entry name" value="TYPE IV PILUS RETRACTATION ATPASE PILT"/>
    <property type="match status" value="1"/>
</dbReference>
<dbReference type="Gene3D" id="3.30.450.380">
    <property type="match status" value="1"/>
</dbReference>
<dbReference type="NCBIfam" id="TIGR03819">
    <property type="entry name" value="heli_sec_ATPase"/>
    <property type="match status" value="1"/>
</dbReference>
<dbReference type="Pfam" id="PF00437">
    <property type="entry name" value="T2SSE"/>
    <property type="match status" value="1"/>
</dbReference>
<evidence type="ECO:0000313" key="5">
    <source>
        <dbReference type="Proteomes" id="UP000823823"/>
    </source>
</evidence>
<feature type="region of interest" description="Disordered" evidence="2">
    <location>
        <begin position="394"/>
        <end position="415"/>
    </location>
</feature>
<dbReference type="InterPro" id="IPR001482">
    <property type="entry name" value="T2SS/T4SS_dom"/>
</dbReference>
<protein>
    <submittedName>
        <fullName evidence="4">TadA family conjugal transfer-associated ATPase</fullName>
    </submittedName>
</protein>
<evidence type="ECO:0000313" key="4">
    <source>
        <dbReference type="EMBL" id="HJB11179.1"/>
    </source>
</evidence>
<comment type="caution">
    <text evidence="4">The sequence shown here is derived from an EMBL/GenBank/DDBJ whole genome shotgun (WGS) entry which is preliminary data.</text>
</comment>
<proteinExistence type="inferred from homology"/>
<dbReference type="InterPro" id="IPR027417">
    <property type="entry name" value="P-loop_NTPase"/>
</dbReference>
<evidence type="ECO:0000256" key="2">
    <source>
        <dbReference type="SAM" id="MobiDB-lite"/>
    </source>
</evidence>
<dbReference type="CDD" id="cd01130">
    <property type="entry name" value="VirB11-like_ATPase"/>
    <property type="match status" value="1"/>
</dbReference>
<evidence type="ECO:0000259" key="3">
    <source>
        <dbReference type="Pfam" id="PF00437"/>
    </source>
</evidence>
<organism evidence="4 5">
    <name type="scientific">Candidatus Brachybacterium merdavium</name>
    <dbReference type="NCBI Taxonomy" id="2838513"/>
    <lineage>
        <taxon>Bacteria</taxon>
        <taxon>Bacillati</taxon>
        <taxon>Actinomycetota</taxon>
        <taxon>Actinomycetes</taxon>
        <taxon>Micrococcales</taxon>
        <taxon>Dermabacteraceae</taxon>
        <taxon>Brachybacterium</taxon>
    </lineage>
</organism>
<dbReference type="AlphaFoldDB" id="A0A9D2RPB3"/>
<gene>
    <name evidence="4" type="ORF">H9786_11745</name>
</gene>
<dbReference type="Gene3D" id="3.40.50.300">
    <property type="entry name" value="P-loop containing nucleotide triphosphate hydrolases"/>
    <property type="match status" value="1"/>
</dbReference>
<dbReference type="PANTHER" id="PTHR30486">
    <property type="entry name" value="TWITCHING MOTILITY PROTEIN PILT"/>
    <property type="match status" value="1"/>
</dbReference>
<dbReference type="InterPro" id="IPR050921">
    <property type="entry name" value="T4SS_GSP_E_ATPase"/>
</dbReference>
<comment type="similarity">
    <text evidence="1">Belongs to the GSP E family.</text>
</comment>
<sequence length="415" mass="43440">MSTPVGPVDDLLSESELDSLLEVVREDLVRDPGPVDVPLLARALRRQGRVLGAAATLQLTAQVRDHVDGLGPLQALTGPGVTDLLVNEDGSVWVDDADGLHRAPVRLGRAQARDLAVRLATSAGRRLDDAVPWADAHLPSGIRFHAVLPPLSTGGAILSLRLPGGPELDLDALERLGSLTAEVREVLRAIICARVPFLITGGTGTGKSTLLAAMLAEAPATERIVVVEDVLELDIDHPHVVHLQSRHANTEGAGEVGLPALVRQSLRMRPDRIVLGECRGGEVRELLQALNTGHEGGCGTVHANTAADVPARLEALGALGGLDRAALAAQVASALEVVIQLGRRHGNRCLTEIALLRRGPDGMLTTSTALTLEDAAVTEGPAAAELASRLAASSALAADRSPRCRQTPSARRRAA</sequence>